<dbReference type="Gene3D" id="3.30.70.2330">
    <property type="match status" value="1"/>
</dbReference>
<evidence type="ECO:0000313" key="5">
    <source>
        <dbReference type="EMBL" id="MBB4618266.1"/>
    </source>
</evidence>
<evidence type="ECO:0000259" key="4">
    <source>
        <dbReference type="Pfam" id="PF08797"/>
    </source>
</evidence>
<reference evidence="5 6" key="1">
    <citation type="submission" date="2020-08" db="EMBL/GenBank/DDBJ databases">
        <title>Genomic Encyclopedia of Type Strains, Phase IV (KMG-IV): sequencing the most valuable type-strain genomes for metagenomic binning, comparative biology and taxonomic classification.</title>
        <authorList>
            <person name="Goeker M."/>
        </authorList>
    </citation>
    <scope>NUCLEOTIDE SEQUENCE [LARGE SCALE GENOMIC DNA]</scope>
    <source>
        <strain evidence="5 6">DSM 15867</strain>
    </source>
</reference>
<accession>A0A7W7AK14</accession>
<proteinExistence type="predicted"/>
<evidence type="ECO:0000256" key="2">
    <source>
        <dbReference type="ARBA" id="ARBA00022801"/>
    </source>
</evidence>
<dbReference type="InterPro" id="IPR014905">
    <property type="entry name" value="HIRAN"/>
</dbReference>
<sequence length="139" mass="15041">MDELTLAVVGLDHPNADRSSRRFEAMLCRPGDPVSLRPEPRNPHDPHAVAVLSERGVQIGYITAERAPWIGGRLRQGRPVVALFQGMAGTVAYIRLRFGGDAPHRLPPIAPAGDTGPPARRDEDDSGFHPDPDGPEWGA</sequence>
<feature type="compositionally biased region" description="Basic and acidic residues" evidence="3">
    <location>
        <begin position="119"/>
        <end position="132"/>
    </location>
</feature>
<comment type="caution">
    <text evidence="5">The sequence shown here is derived from an EMBL/GenBank/DDBJ whole genome shotgun (WGS) entry which is preliminary data.</text>
</comment>
<keyword evidence="6" id="KW-1185">Reference proteome</keyword>
<evidence type="ECO:0000256" key="1">
    <source>
        <dbReference type="ARBA" id="ARBA00022723"/>
    </source>
</evidence>
<dbReference type="EMBL" id="JACHNY010000004">
    <property type="protein sequence ID" value="MBB4618266.1"/>
    <property type="molecule type" value="Genomic_DNA"/>
</dbReference>
<dbReference type="AlphaFoldDB" id="A0A7W7AK14"/>
<feature type="region of interest" description="Disordered" evidence="3">
    <location>
        <begin position="104"/>
        <end position="139"/>
    </location>
</feature>
<feature type="domain" description="HIRAN" evidence="4">
    <location>
        <begin position="26"/>
        <end position="76"/>
    </location>
</feature>
<dbReference type="GO" id="GO:0016818">
    <property type="term" value="F:hydrolase activity, acting on acid anhydrides, in phosphorus-containing anhydrides"/>
    <property type="evidence" value="ECO:0007669"/>
    <property type="project" value="InterPro"/>
</dbReference>
<gene>
    <name evidence="5" type="ORF">GGQ96_002402</name>
</gene>
<organism evidence="5 6">
    <name type="scientific">Sphingomonas abaci</name>
    <dbReference type="NCBI Taxonomy" id="237611"/>
    <lineage>
        <taxon>Bacteria</taxon>
        <taxon>Pseudomonadati</taxon>
        <taxon>Pseudomonadota</taxon>
        <taxon>Alphaproteobacteria</taxon>
        <taxon>Sphingomonadales</taxon>
        <taxon>Sphingomonadaceae</taxon>
        <taxon>Sphingomonas</taxon>
    </lineage>
</organism>
<dbReference type="Pfam" id="PF08797">
    <property type="entry name" value="HIRAN"/>
    <property type="match status" value="1"/>
</dbReference>
<dbReference type="GO" id="GO:0003676">
    <property type="term" value="F:nucleic acid binding"/>
    <property type="evidence" value="ECO:0007669"/>
    <property type="project" value="InterPro"/>
</dbReference>
<evidence type="ECO:0000256" key="3">
    <source>
        <dbReference type="SAM" id="MobiDB-lite"/>
    </source>
</evidence>
<dbReference type="RefSeq" id="WP_184114851.1">
    <property type="nucleotide sequence ID" value="NZ_JACHNY010000004.1"/>
</dbReference>
<keyword evidence="2" id="KW-0378">Hydrolase</keyword>
<evidence type="ECO:0000313" key="6">
    <source>
        <dbReference type="Proteomes" id="UP000574769"/>
    </source>
</evidence>
<dbReference type="GO" id="GO:0008270">
    <property type="term" value="F:zinc ion binding"/>
    <property type="evidence" value="ECO:0007669"/>
    <property type="project" value="InterPro"/>
</dbReference>
<dbReference type="Proteomes" id="UP000574769">
    <property type="component" value="Unassembled WGS sequence"/>
</dbReference>
<protein>
    <recommendedName>
        <fullName evidence="4">HIRAN domain-containing protein</fullName>
    </recommendedName>
</protein>
<keyword evidence="1" id="KW-0479">Metal-binding</keyword>
<name>A0A7W7AK14_9SPHN</name>